<dbReference type="AlphaFoldDB" id="A0AA34TTL9"/>
<accession>A0AA34TTL9</accession>
<gene>
    <name evidence="1" type="ORF">K08M4_41630</name>
</gene>
<dbReference type="Proteomes" id="UP000194136">
    <property type="component" value="Chromosome 2"/>
</dbReference>
<keyword evidence="2" id="KW-1185">Reference proteome</keyword>
<dbReference type="EMBL" id="CP017917">
    <property type="protein sequence ID" value="ARP40815.1"/>
    <property type="molecule type" value="Genomic_DNA"/>
</dbReference>
<evidence type="ECO:0000313" key="2">
    <source>
        <dbReference type="Proteomes" id="UP000194136"/>
    </source>
</evidence>
<organism evidence="1 2">
    <name type="scientific">Vibrio syngnathi</name>
    <dbReference type="NCBI Taxonomy" id="3034029"/>
    <lineage>
        <taxon>Bacteria</taxon>
        <taxon>Pseudomonadati</taxon>
        <taxon>Pseudomonadota</taxon>
        <taxon>Gammaproteobacteria</taxon>
        <taxon>Vibrionales</taxon>
        <taxon>Vibrionaceae</taxon>
        <taxon>Vibrio</taxon>
    </lineage>
</organism>
<dbReference type="KEGG" id="vsy:K08M4_41630"/>
<sequence>MTQIETSCLDSNDTKVIYRFKYFFKLLKLNKLKGGTKAAIVKVTFNNK</sequence>
<evidence type="ECO:0000313" key="1">
    <source>
        <dbReference type="EMBL" id="ARP40815.1"/>
    </source>
</evidence>
<protein>
    <submittedName>
        <fullName evidence="1">Uncharacterized protein</fullName>
    </submittedName>
</protein>
<reference evidence="1 2" key="1">
    <citation type="submission" date="2016-10" db="EMBL/GenBank/DDBJ databases">
        <title>The High Quality Genome of Vibrio splendidus K08M4.</title>
        <authorList>
            <person name="Wendling C."/>
            <person name="Chibani C.M."/>
            <person name="Hertel R."/>
            <person name="Sproer C."/>
            <person name="Bunk B."/>
            <person name="Overmann J."/>
            <person name="Roth O."/>
            <person name="Liesegang H."/>
        </authorList>
    </citation>
    <scope>NUCLEOTIDE SEQUENCE [LARGE SCALE GENOMIC DNA]</scope>
    <source>
        <strain evidence="1 2">K08M4</strain>
    </source>
</reference>
<proteinExistence type="predicted"/>
<name>A0AA34TTL9_9VIBR</name>